<gene>
    <name evidence="3" type="ORF">GCM10010170_105560</name>
</gene>
<feature type="transmembrane region" description="Helical" evidence="1">
    <location>
        <begin position="456"/>
        <end position="476"/>
    </location>
</feature>
<reference evidence="4" key="1">
    <citation type="journal article" date="2019" name="Int. J. Syst. Evol. Microbiol.">
        <title>The Global Catalogue of Microorganisms (GCM) 10K type strain sequencing project: providing services to taxonomists for standard genome sequencing and annotation.</title>
        <authorList>
            <consortium name="The Broad Institute Genomics Platform"/>
            <consortium name="The Broad Institute Genome Sequencing Center for Infectious Disease"/>
            <person name="Wu L."/>
            <person name="Ma J."/>
        </authorList>
    </citation>
    <scope>NUCLEOTIDE SEQUENCE [LARGE SCALE GENOMIC DNA]</scope>
    <source>
        <strain evidence="4">JCM 3272</strain>
    </source>
</reference>
<evidence type="ECO:0000256" key="2">
    <source>
        <dbReference type="SAM" id="SignalP"/>
    </source>
</evidence>
<feature type="signal peptide" evidence="2">
    <location>
        <begin position="1"/>
        <end position="22"/>
    </location>
</feature>
<evidence type="ECO:0000313" key="4">
    <source>
        <dbReference type="Proteomes" id="UP001501444"/>
    </source>
</evidence>
<dbReference type="Proteomes" id="UP001501444">
    <property type="component" value="Unassembled WGS sequence"/>
</dbReference>
<keyword evidence="2" id="KW-0732">Signal</keyword>
<organism evidence="3 4">
    <name type="scientific">Dactylosporangium salmoneum</name>
    <dbReference type="NCBI Taxonomy" id="53361"/>
    <lineage>
        <taxon>Bacteria</taxon>
        <taxon>Bacillati</taxon>
        <taxon>Actinomycetota</taxon>
        <taxon>Actinomycetes</taxon>
        <taxon>Micromonosporales</taxon>
        <taxon>Micromonosporaceae</taxon>
        <taxon>Dactylosporangium</taxon>
    </lineage>
</organism>
<keyword evidence="1" id="KW-0812">Transmembrane</keyword>
<evidence type="ECO:0000313" key="3">
    <source>
        <dbReference type="EMBL" id="GAA2392676.1"/>
    </source>
</evidence>
<keyword evidence="1" id="KW-1133">Transmembrane helix</keyword>
<feature type="chain" id="PRO_5045910712" description="DUF2142 domain-containing protein" evidence="2">
    <location>
        <begin position="23"/>
        <end position="503"/>
    </location>
</feature>
<feature type="transmembrane region" description="Helical" evidence="1">
    <location>
        <begin position="404"/>
        <end position="429"/>
    </location>
</feature>
<evidence type="ECO:0008006" key="5">
    <source>
        <dbReference type="Google" id="ProtNLM"/>
    </source>
</evidence>
<feature type="transmembrane region" description="Helical" evidence="1">
    <location>
        <begin position="343"/>
        <end position="363"/>
    </location>
</feature>
<sequence length="503" mass="53795">MFFVGYFVVAAGWALATPYNGAADEMPHLIRAAGVVRGQIAPAPVDAVSGTGAYQTVPKSLVRPKCWQQQPSVPASCDHFNHDDRTPVRTPTTAGRYNPAYYAIVGLPLLIWPSMKGLLLARLIDAALVAGLLTLAFSAVLRWFTNRAGVAAVVLMTTPTVLSLAGAVNPSSVEMAAGILLFAALIPLAHGKLAAEPRMVHYAGIASLVLLTVRAAGPLWLAAGAFALLIPNRWAHIRELLRMRTMRIWLGALAAAGVASLAWTMSMRTLALMYIDPLSPPFTYKQALEVVVLQQWGTYLQQMVAAVSWLDVPVPTYVFAVWLVALGGLLMPALVVGSLRDRYRIVIMVVIAWIVPTITDPANANLHGFPTQGRYLLPLFVGAPLLAAEILGREGVLTAARSRTMAGWIAFVVMPVVHLTVLAATMVRWQSGVSPDPMRPHFNPFNGVWHPEFGSVVPFVAVVLGLVAIAFASWAATNPSSARGDAAAETVEMPSVRAALSVA</sequence>
<name>A0ABP5V229_9ACTN</name>
<comment type="caution">
    <text evidence="3">The sequence shown here is derived from an EMBL/GenBank/DDBJ whole genome shotgun (WGS) entry which is preliminary data.</text>
</comment>
<feature type="transmembrane region" description="Helical" evidence="1">
    <location>
        <begin position="375"/>
        <end position="392"/>
    </location>
</feature>
<evidence type="ECO:0000256" key="1">
    <source>
        <dbReference type="SAM" id="Phobius"/>
    </source>
</evidence>
<proteinExistence type="predicted"/>
<feature type="transmembrane region" description="Helical" evidence="1">
    <location>
        <begin position="126"/>
        <end position="144"/>
    </location>
</feature>
<keyword evidence="4" id="KW-1185">Reference proteome</keyword>
<feature type="transmembrane region" description="Helical" evidence="1">
    <location>
        <begin position="250"/>
        <end position="275"/>
    </location>
</feature>
<dbReference type="Pfam" id="PF09913">
    <property type="entry name" value="DUF2142"/>
    <property type="match status" value="1"/>
</dbReference>
<dbReference type="InterPro" id="IPR018674">
    <property type="entry name" value="DUF2142_membrane"/>
</dbReference>
<protein>
    <recommendedName>
        <fullName evidence="5">DUF2142 domain-containing protein</fullName>
    </recommendedName>
</protein>
<feature type="transmembrane region" description="Helical" evidence="1">
    <location>
        <begin position="317"/>
        <end position="336"/>
    </location>
</feature>
<feature type="transmembrane region" description="Helical" evidence="1">
    <location>
        <begin position="201"/>
        <end position="229"/>
    </location>
</feature>
<feature type="transmembrane region" description="Helical" evidence="1">
    <location>
        <begin position="150"/>
        <end position="168"/>
    </location>
</feature>
<dbReference type="EMBL" id="BAAARV010000130">
    <property type="protein sequence ID" value="GAA2392676.1"/>
    <property type="molecule type" value="Genomic_DNA"/>
</dbReference>
<accession>A0ABP5V229</accession>
<keyword evidence="1" id="KW-0472">Membrane</keyword>